<dbReference type="OrthoDB" id="3823775at2"/>
<dbReference type="AlphaFoldDB" id="A0A511JLQ8"/>
<sequence length="157" mass="15896">MTVGHRIVDALRARLGDRDRGSASVFVLGMVVVLFALAGLVADGGRSLNARVAIMDDAEQAARSGANQIDAASLRGGGTARIDPAAARAEATAFLSSRGYDSSRIDVTADAATVSVVVSDTVPTSLLQLVLIDSFEVEGAATARAALGITGEITGAP</sequence>
<accession>A0A511JLQ8</accession>
<keyword evidence="1" id="KW-1133">Transmembrane helix</keyword>
<name>A0A511JLQ8_9CELL</name>
<reference evidence="3 4" key="1">
    <citation type="submission" date="2019-07" db="EMBL/GenBank/DDBJ databases">
        <title>Whole genome shotgun sequence of Cellulomonas terrae NBRC 100819.</title>
        <authorList>
            <person name="Hosoyama A."/>
            <person name="Uohara A."/>
            <person name="Ohji S."/>
            <person name="Ichikawa N."/>
        </authorList>
    </citation>
    <scope>NUCLEOTIDE SEQUENCE [LARGE SCALE GENOMIC DNA]</scope>
    <source>
        <strain evidence="3 4">NBRC 100819</strain>
    </source>
</reference>
<proteinExistence type="predicted"/>
<keyword evidence="4" id="KW-1185">Reference proteome</keyword>
<keyword evidence="1" id="KW-0472">Membrane</keyword>
<gene>
    <name evidence="3" type="ORF">CTE05_24430</name>
</gene>
<evidence type="ECO:0000313" key="3">
    <source>
        <dbReference type="EMBL" id="GEL98896.1"/>
    </source>
</evidence>
<organism evidence="3 4">
    <name type="scientific">Cellulomonas terrae</name>
    <dbReference type="NCBI Taxonomy" id="311234"/>
    <lineage>
        <taxon>Bacteria</taxon>
        <taxon>Bacillati</taxon>
        <taxon>Actinomycetota</taxon>
        <taxon>Actinomycetes</taxon>
        <taxon>Micrococcales</taxon>
        <taxon>Cellulomonadaceae</taxon>
        <taxon>Cellulomonas</taxon>
    </lineage>
</organism>
<dbReference type="InterPro" id="IPR028087">
    <property type="entry name" value="Tad_N"/>
</dbReference>
<protein>
    <recommendedName>
        <fullName evidence="2">Putative Flp pilus-assembly TadG-like N-terminal domain-containing protein</fullName>
    </recommendedName>
</protein>
<dbReference type="RefSeq" id="WP_146846477.1">
    <property type="nucleotide sequence ID" value="NZ_BJWH01000012.1"/>
</dbReference>
<feature type="transmembrane region" description="Helical" evidence="1">
    <location>
        <begin position="21"/>
        <end position="42"/>
    </location>
</feature>
<dbReference type="Pfam" id="PF13400">
    <property type="entry name" value="Tad"/>
    <property type="match status" value="1"/>
</dbReference>
<dbReference type="EMBL" id="BJWH01000012">
    <property type="protein sequence ID" value="GEL98896.1"/>
    <property type="molecule type" value="Genomic_DNA"/>
</dbReference>
<evidence type="ECO:0000259" key="2">
    <source>
        <dbReference type="Pfam" id="PF13400"/>
    </source>
</evidence>
<keyword evidence="1" id="KW-0812">Transmembrane</keyword>
<evidence type="ECO:0000313" key="4">
    <source>
        <dbReference type="Proteomes" id="UP000321049"/>
    </source>
</evidence>
<evidence type="ECO:0000256" key="1">
    <source>
        <dbReference type="SAM" id="Phobius"/>
    </source>
</evidence>
<dbReference type="Proteomes" id="UP000321049">
    <property type="component" value="Unassembled WGS sequence"/>
</dbReference>
<feature type="domain" description="Putative Flp pilus-assembly TadG-like N-terminal" evidence="2">
    <location>
        <begin position="21"/>
        <end position="67"/>
    </location>
</feature>
<comment type="caution">
    <text evidence="3">The sequence shown here is derived from an EMBL/GenBank/DDBJ whole genome shotgun (WGS) entry which is preliminary data.</text>
</comment>